<evidence type="ECO:0000313" key="3">
    <source>
        <dbReference type="Proteomes" id="UP000799444"/>
    </source>
</evidence>
<name>A0A9P4V244_9PLEO</name>
<feature type="non-terminal residue" evidence="2">
    <location>
        <position position="207"/>
    </location>
</feature>
<gene>
    <name evidence="2" type="ORF">EJ04DRAFT_411037</name>
</gene>
<keyword evidence="3" id="KW-1185">Reference proteome</keyword>
<dbReference type="AlphaFoldDB" id="A0A9P4V244"/>
<accession>A0A9P4V244</accession>
<feature type="compositionally biased region" description="Gly residues" evidence="1">
    <location>
        <begin position="148"/>
        <end position="157"/>
    </location>
</feature>
<reference evidence="2" key="1">
    <citation type="journal article" date="2020" name="Stud. Mycol.">
        <title>101 Dothideomycetes genomes: a test case for predicting lifestyles and emergence of pathogens.</title>
        <authorList>
            <person name="Haridas S."/>
            <person name="Albert R."/>
            <person name="Binder M."/>
            <person name="Bloem J."/>
            <person name="Labutti K."/>
            <person name="Salamov A."/>
            <person name="Andreopoulos B."/>
            <person name="Baker S."/>
            <person name="Barry K."/>
            <person name="Bills G."/>
            <person name="Bluhm B."/>
            <person name="Cannon C."/>
            <person name="Castanera R."/>
            <person name="Culley D."/>
            <person name="Daum C."/>
            <person name="Ezra D."/>
            <person name="Gonzalez J."/>
            <person name="Henrissat B."/>
            <person name="Kuo A."/>
            <person name="Liang C."/>
            <person name="Lipzen A."/>
            <person name="Lutzoni F."/>
            <person name="Magnuson J."/>
            <person name="Mondo S."/>
            <person name="Nolan M."/>
            <person name="Ohm R."/>
            <person name="Pangilinan J."/>
            <person name="Park H.-J."/>
            <person name="Ramirez L."/>
            <person name="Alfaro M."/>
            <person name="Sun H."/>
            <person name="Tritt A."/>
            <person name="Yoshinaga Y."/>
            <person name="Zwiers L.-H."/>
            <person name="Turgeon B."/>
            <person name="Goodwin S."/>
            <person name="Spatafora J."/>
            <person name="Crous P."/>
            <person name="Grigoriev I."/>
        </authorList>
    </citation>
    <scope>NUCLEOTIDE SEQUENCE</scope>
    <source>
        <strain evidence="2">CBS 125425</strain>
    </source>
</reference>
<protein>
    <submittedName>
        <fullName evidence="2">Uncharacterized protein</fullName>
    </submittedName>
</protein>
<comment type="caution">
    <text evidence="2">The sequence shown here is derived from an EMBL/GenBank/DDBJ whole genome shotgun (WGS) entry which is preliminary data.</text>
</comment>
<proteinExistence type="predicted"/>
<dbReference type="Proteomes" id="UP000799444">
    <property type="component" value="Unassembled WGS sequence"/>
</dbReference>
<evidence type="ECO:0000256" key="1">
    <source>
        <dbReference type="SAM" id="MobiDB-lite"/>
    </source>
</evidence>
<feature type="region of interest" description="Disordered" evidence="1">
    <location>
        <begin position="148"/>
        <end position="193"/>
    </location>
</feature>
<feature type="non-terminal residue" evidence="2">
    <location>
        <position position="1"/>
    </location>
</feature>
<evidence type="ECO:0000313" key="2">
    <source>
        <dbReference type="EMBL" id="KAF2732915.1"/>
    </source>
</evidence>
<organism evidence="2 3">
    <name type="scientific">Polyplosphaeria fusca</name>
    <dbReference type="NCBI Taxonomy" id="682080"/>
    <lineage>
        <taxon>Eukaryota</taxon>
        <taxon>Fungi</taxon>
        <taxon>Dikarya</taxon>
        <taxon>Ascomycota</taxon>
        <taxon>Pezizomycotina</taxon>
        <taxon>Dothideomycetes</taxon>
        <taxon>Pleosporomycetidae</taxon>
        <taxon>Pleosporales</taxon>
        <taxon>Tetraplosphaeriaceae</taxon>
        <taxon>Polyplosphaeria</taxon>
    </lineage>
</organism>
<dbReference type="EMBL" id="ML996169">
    <property type="protein sequence ID" value="KAF2732915.1"/>
    <property type="molecule type" value="Genomic_DNA"/>
</dbReference>
<sequence>PTPSNPHQPTMPPTDELADLGRERYDRDTAAIGDRDFALHNPHGVAAARIRQGRAPAGFEQQVFAWKTLAYTTEDRDEKEEAKGDLHGGQLHRRNRAVAMEQAGGWENRGGAVAAGGGSLRGMRGGRGGRGGPVGGVPMRGMFGVGPGGAVGGSPRGGRGRGRGRGGGGGMGEQEEELVAGRKPDGYDVPPMAKGFAEELSKDMFWN</sequence>
<dbReference type="OrthoDB" id="3784677at2759"/>